<dbReference type="Pfam" id="PF02775">
    <property type="entry name" value="TPP_enzyme_C"/>
    <property type="match status" value="1"/>
</dbReference>
<dbReference type="GO" id="GO:0000287">
    <property type="term" value="F:magnesium ion binding"/>
    <property type="evidence" value="ECO:0007669"/>
    <property type="project" value="UniProtKB-ARBA"/>
</dbReference>
<evidence type="ECO:0000313" key="3">
    <source>
        <dbReference type="EMBL" id="AYW03291.1"/>
    </source>
</evidence>
<dbReference type="Gene3D" id="3.40.50.970">
    <property type="match status" value="1"/>
</dbReference>
<feature type="domain" description="Thiamine pyrophosphate enzyme TPP-binding" evidence="2">
    <location>
        <begin position="52"/>
        <end position="199"/>
    </location>
</feature>
<evidence type="ECO:0000259" key="2">
    <source>
        <dbReference type="Pfam" id="PF02775"/>
    </source>
</evidence>
<dbReference type="InterPro" id="IPR029061">
    <property type="entry name" value="THDP-binding"/>
</dbReference>
<gene>
    <name evidence="3" type="primary">fadY2</name>
</gene>
<dbReference type="InterPro" id="IPR011766">
    <property type="entry name" value="TPP_enzyme_TPP-bd"/>
</dbReference>
<dbReference type="GO" id="GO:0030976">
    <property type="term" value="F:thiamine pyrophosphate binding"/>
    <property type="evidence" value="ECO:0007669"/>
    <property type="project" value="InterPro"/>
</dbReference>
<name>A0A3G5BRZ3_9ACTN</name>
<dbReference type="RefSeq" id="WP_344300643.1">
    <property type="nucleotide sequence ID" value="NZ_BAAABO010000024.1"/>
</dbReference>
<keyword evidence="1" id="KW-0560">Oxidoreductase</keyword>
<dbReference type="GO" id="GO:0045333">
    <property type="term" value="P:cellular respiration"/>
    <property type="evidence" value="ECO:0007669"/>
    <property type="project" value="UniProtKB-ARBA"/>
</dbReference>
<dbReference type="EMBL" id="MG972807">
    <property type="protein sequence ID" value="AYW03291.1"/>
    <property type="molecule type" value="Genomic_DNA"/>
</dbReference>
<dbReference type="PANTHER" id="PTHR48084:SF4">
    <property type="entry name" value="2-OXOGLUTARATE OXIDOREDUCTASE SUBUNIT KORB"/>
    <property type="match status" value="1"/>
</dbReference>
<dbReference type="InterPro" id="IPR051457">
    <property type="entry name" value="2-oxoacid:Fd_oxidoreductase"/>
</dbReference>
<evidence type="ECO:0000256" key="1">
    <source>
        <dbReference type="ARBA" id="ARBA00023002"/>
    </source>
</evidence>
<accession>A0A3G5BRZ3</accession>
<dbReference type="CDD" id="cd03375">
    <property type="entry name" value="TPP_OGFOR"/>
    <property type="match status" value="1"/>
</dbReference>
<protein>
    <submittedName>
        <fullName evidence="3">2-oxoacid ferredoxin oxidoreductase subunit beta</fullName>
    </submittedName>
</protein>
<proteinExistence type="predicted"/>
<dbReference type="GO" id="GO:0016625">
    <property type="term" value="F:oxidoreductase activity, acting on the aldehyde or oxo group of donors, iron-sulfur protein as acceptor"/>
    <property type="evidence" value="ECO:0007669"/>
    <property type="project" value="UniProtKB-ARBA"/>
</dbReference>
<organism evidence="3">
    <name type="scientific">Paractinoplanes deccanensis</name>
    <dbReference type="NCBI Taxonomy" id="113561"/>
    <lineage>
        <taxon>Bacteria</taxon>
        <taxon>Bacillati</taxon>
        <taxon>Actinomycetota</taxon>
        <taxon>Actinomycetes</taxon>
        <taxon>Micromonosporales</taxon>
        <taxon>Micromonosporaceae</taxon>
        <taxon>Paractinoplanes</taxon>
    </lineage>
</organism>
<dbReference type="SUPFAM" id="SSF52518">
    <property type="entry name" value="Thiamin diphosphate-binding fold (THDP-binding)"/>
    <property type="match status" value="1"/>
</dbReference>
<reference evidence="3" key="1">
    <citation type="submission" date="2018-02" db="EMBL/GenBank/DDBJ databases">
        <authorList>
            <person name="Yu P."/>
            <person name="Li Y.-P."/>
        </authorList>
    </citation>
    <scope>NUCLEOTIDE SEQUENCE</scope>
    <source>
        <strain evidence="3">ATCC 21983</strain>
    </source>
</reference>
<sequence>MVDLKLTAKDFKSDQEVRWCPGCGDYAILAAVQGFMPELGIPRENIVFVSGIGCSSRFPYYMNTYGLHSIHGRAPAIATGLSVSRPDLSVWVVTGDGDALSIGGNHLIHALRRNVNLKILLFNNRIYGLTKGQYSPTSELGKITKSTPAGSADAPFNPLSLALGAEATFVARTIDSDRKHLQSVLRAAADHQGSAFVEIYQNCNIFNDGAFELIKDASSRDDHLIRLEHGQPVTFGTRGQFAVTHPEGAFGLAVEEGGKPIIHDATREDPAYAFALTRLSGSDLGTTPIGVFRDVRRPTYDELLPQQPAGGTPDEMLADLLTNADTWMIRSMP</sequence>
<dbReference type="PANTHER" id="PTHR48084">
    <property type="entry name" value="2-OXOGLUTARATE OXIDOREDUCTASE SUBUNIT KORB-RELATED"/>
    <property type="match status" value="1"/>
</dbReference>
<dbReference type="AlphaFoldDB" id="A0A3G5BRZ3"/>